<evidence type="ECO:0000313" key="2">
    <source>
        <dbReference type="Proteomes" id="UP000189703"/>
    </source>
</evidence>
<dbReference type="FunCoup" id="A0A1U7ZR22">
    <property type="interactions" value="30"/>
</dbReference>
<protein>
    <submittedName>
        <fullName evidence="3">Uncharacterized protein At2g39920-like</fullName>
    </submittedName>
</protein>
<dbReference type="eggNOG" id="ENOG502QQUA">
    <property type="taxonomic scope" value="Eukaryota"/>
</dbReference>
<dbReference type="KEGG" id="nnu:104597020"/>
<sequence length="305" mass="34424">MERGSSTQSLSSRGGSDMGSSRYLIESGFYLTSLAATIFVAALITVGVLFITLLVALTLMLQSCQSRNSGVVQLRETRVEYDYCKSFTLHAELNNLEVAEFPTICKAHAISYIKEGQYLRDLNFTIMIAENYFSNLTPQDDGLDVILIDIDDIFPSNPHRAHPLLFRSGQHDGSALTEEAKYIANMLSLRLQMKLRSSGWSLIFITRKPEKQRNDTTRELISAGYVGWSSLIMSLDDEMQLDSWEFFSKRRTELRSRGFRITSIISSRMDALTGPCLGKRNFKLANPNSILYMLDPQNGTLEQIQ</sequence>
<feature type="transmembrane region" description="Helical" evidence="1">
    <location>
        <begin position="28"/>
        <end position="61"/>
    </location>
</feature>
<keyword evidence="1" id="KW-0472">Membrane</keyword>
<dbReference type="InterPro" id="IPR023214">
    <property type="entry name" value="HAD_sf"/>
</dbReference>
<dbReference type="GeneID" id="104597020"/>
<dbReference type="InParanoid" id="A0A1U7ZR22"/>
<proteinExistence type="predicted"/>
<accession>A0A1U7ZR22</accession>
<keyword evidence="1" id="KW-1133">Transmembrane helix</keyword>
<dbReference type="Proteomes" id="UP000189703">
    <property type="component" value="Unplaced"/>
</dbReference>
<name>A0A1U7ZR22_NELNU</name>
<gene>
    <name evidence="3" type="primary">LOC104597020</name>
</gene>
<evidence type="ECO:0000256" key="1">
    <source>
        <dbReference type="SAM" id="Phobius"/>
    </source>
</evidence>
<dbReference type="PANTHER" id="PTHR31284">
    <property type="entry name" value="ACID PHOSPHATASE-LIKE PROTEIN"/>
    <property type="match status" value="1"/>
</dbReference>
<dbReference type="Pfam" id="PF03767">
    <property type="entry name" value="Acid_phosphat_B"/>
    <property type="match status" value="1"/>
</dbReference>
<dbReference type="RefSeq" id="XP_010256696.1">
    <property type="nucleotide sequence ID" value="XM_010258394.2"/>
</dbReference>
<evidence type="ECO:0000313" key="3">
    <source>
        <dbReference type="RefSeq" id="XP_010256696.1"/>
    </source>
</evidence>
<keyword evidence="2" id="KW-1185">Reference proteome</keyword>
<dbReference type="InterPro" id="IPR005519">
    <property type="entry name" value="Acid_phosphat_B-like"/>
</dbReference>
<dbReference type="OrthoDB" id="1900337at2759"/>
<dbReference type="Gene3D" id="3.40.50.1000">
    <property type="entry name" value="HAD superfamily/HAD-like"/>
    <property type="match status" value="1"/>
</dbReference>
<keyword evidence="1" id="KW-0812">Transmembrane</keyword>
<dbReference type="PANTHER" id="PTHR31284:SF22">
    <property type="entry name" value="ACID PHOSPHATASE"/>
    <property type="match status" value="1"/>
</dbReference>
<dbReference type="OMA" id="IQMVLTY"/>
<reference evidence="3" key="1">
    <citation type="submission" date="2025-08" db="UniProtKB">
        <authorList>
            <consortium name="RefSeq"/>
        </authorList>
    </citation>
    <scope>IDENTIFICATION</scope>
</reference>
<dbReference type="AlphaFoldDB" id="A0A1U7ZR22"/>
<organism evidence="2 3">
    <name type="scientific">Nelumbo nucifera</name>
    <name type="common">Sacred lotus</name>
    <dbReference type="NCBI Taxonomy" id="4432"/>
    <lineage>
        <taxon>Eukaryota</taxon>
        <taxon>Viridiplantae</taxon>
        <taxon>Streptophyta</taxon>
        <taxon>Embryophyta</taxon>
        <taxon>Tracheophyta</taxon>
        <taxon>Spermatophyta</taxon>
        <taxon>Magnoliopsida</taxon>
        <taxon>Proteales</taxon>
        <taxon>Nelumbonaceae</taxon>
        <taxon>Nelumbo</taxon>
    </lineage>
</organism>